<accession>A0A0W0Y6Q8</accession>
<dbReference type="Proteomes" id="UP000054608">
    <property type="component" value="Unassembled WGS sequence"/>
</dbReference>
<comment type="caution">
    <text evidence="1">The sequence shown here is derived from an EMBL/GenBank/DDBJ whole genome shotgun (WGS) entry which is preliminary data.</text>
</comment>
<evidence type="ECO:0000313" key="2">
    <source>
        <dbReference type="Proteomes" id="UP000054608"/>
    </source>
</evidence>
<gene>
    <name evidence="1" type="ORF">Lrub_0002</name>
</gene>
<dbReference type="AlphaFoldDB" id="A0A0W0Y6Q8"/>
<organism evidence="1 2">
    <name type="scientific">Legionella rubrilucens</name>
    <dbReference type="NCBI Taxonomy" id="458"/>
    <lineage>
        <taxon>Bacteria</taxon>
        <taxon>Pseudomonadati</taxon>
        <taxon>Pseudomonadota</taxon>
        <taxon>Gammaproteobacteria</taxon>
        <taxon>Legionellales</taxon>
        <taxon>Legionellaceae</taxon>
        <taxon>Legionella</taxon>
    </lineage>
</organism>
<evidence type="ECO:0000313" key="1">
    <source>
        <dbReference type="EMBL" id="KTD52370.1"/>
    </source>
</evidence>
<dbReference type="EMBL" id="LNYT01000001">
    <property type="protein sequence ID" value="KTD52370.1"/>
    <property type="molecule type" value="Genomic_DNA"/>
</dbReference>
<name>A0A0W0Y6Q8_9GAMM</name>
<reference evidence="1 2" key="1">
    <citation type="submission" date="2015-11" db="EMBL/GenBank/DDBJ databases">
        <title>Genomic analysis of 38 Legionella species identifies large and diverse effector repertoires.</title>
        <authorList>
            <person name="Burstein D."/>
            <person name="Amaro F."/>
            <person name="Zusman T."/>
            <person name="Lifshitz Z."/>
            <person name="Cohen O."/>
            <person name="Gilbert J.A."/>
            <person name="Pupko T."/>
            <person name="Shuman H.A."/>
            <person name="Segal G."/>
        </authorList>
    </citation>
    <scope>NUCLEOTIDE SEQUENCE [LARGE SCALE GENOMIC DNA]</scope>
    <source>
        <strain evidence="1 2">WA-270A-C2</strain>
    </source>
</reference>
<keyword evidence="2" id="KW-1185">Reference proteome</keyword>
<proteinExistence type="predicted"/>
<dbReference type="RefSeq" id="WP_058530149.1">
    <property type="nucleotide sequence ID" value="NZ_CAAAIN010000003.1"/>
</dbReference>
<dbReference type="OrthoDB" id="5639786at2"/>
<sequence length="63" mass="7181">MSAYTAKIYFDDSEINRHSGNDLDSLLVWMLTQVQGKFGNLSGEITNNRTNLIEKQFRVAAEE</sequence>
<protein>
    <submittedName>
        <fullName evidence="1">Uncharacterized protein</fullName>
    </submittedName>
</protein>
<dbReference type="PATRIC" id="fig|458.5.peg.2"/>
<dbReference type="STRING" id="458.Lrub_0002"/>